<dbReference type="HAMAP" id="MF_03030">
    <property type="entry name" value="MGME1"/>
    <property type="match status" value="1"/>
</dbReference>
<dbReference type="GO" id="GO:0005739">
    <property type="term" value="C:mitochondrion"/>
    <property type="evidence" value="ECO:0007669"/>
    <property type="project" value="UniProtKB-SubCell"/>
</dbReference>
<accession>A0A9N9RQF1</accession>
<dbReference type="InterPro" id="IPR038726">
    <property type="entry name" value="PDDEXK_AddAB-type"/>
</dbReference>
<keyword evidence="1" id="KW-0540">Nuclease</keyword>
<feature type="region of interest" description="Disordered" evidence="2">
    <location>
        <begin position="89"/>
        <end position="126"/>
    </location>
</feature>
<keyword evidence="5" id="KW-1185">Reference proteome</keyword>
<keyword evidence="1" id="KW-0496">Mitochondrion</keyword>
<evidence type="ECO:0000259" key="3">
    <source>
        <dbReference type="Pfam" id="PF12705"/>
    </source>
</evidence>
<feature type="active site" evidence="1">
    <location>
        <position position="336"/>
    </location>
</feature>
<dbReference type="GO" id="GO:0008297">
    <property type="term" value="F:single-stranded DNA exodeoxyribonuclease activity"/>
    <property type="evidence" value="ECO:0007669"/>
    <property type="project" value="UniProtKB-UniRule"/>
</dbReference>
<dbReference type="PANTHER" id="PTHR31340">
    <property type="entry name" value="MITOCHONDRIAL GENOME MAINTENANCE EXONUCLEASE 1"/>
    <property type="match status" value="1"/>
</dbReference>
<dbReference type="Pfam" id="PF12705">
    <property type="entry name" value="PDDEXK_1"/>
    <property type="match status" value="1"/>
</dbReference>
<feature type="active site" evidence="1">
    <location>
        <position position="321"/>
    </location>
</feature>
<dbReference type="EC" id="3.1.-.-" evidence="1"/>
<proteinExistence type="inferred from homology"/>
<feature type="active site" evidence="1">
    <location>
        <position position="338"/>
    </location>
</feature>
<comment type="similarity">
    <text evidence="1">Belongs to the MGME1 family.</text>
</comment>
<feature type="compositionally biased region" description="Basic residues" evidence="2">
    <location>
        <begin position="109"/>
        <end position="121"/>
    </location>
</feature>
<evidence type="ECO:0000313" key="5">
    <source>
        <dbReference type="Proteomes" id="UP001153620"/>
    </source>
</evidence>
<feature type="compositionally biased region" description="Basic and acidic residues" evidence="2">
    <location>
        <begin position="94"/>
        <end position="108"/>
    </location>
</feature>
<gene>
    <name evidence="4" type="ORF">CHIRRI_LOCUS3475</name>
</gene>
<comment type="subcellular location">
    <subcellularLocation>
        <location evidence="1">Mitochondrion</location>
    </subcellularLocation>
</comment>
<dbReference type="OrthoDB" id="5777131at2759"/>
<evidence type="ECO:0000313" key="4">
    <source>
        <dbReference type="EMBL" id="CAG9800533.1"/>
    </source>
</evidence>
<dbReference type="PANTHER" id="PTHR31340:SF5">
    <property type="entry name" value="MITOCHONDRIAL GENOME MAINTENANCE EXONUCLEASE 1"/>
    <property type="match status" value="1"/>
</dbReference>
<organism evidence="4 5">
    <name type="scientific">Chironomus riparius</name>
    <dbReference type="NCBI Taxonomy" id="315576"/>
    <lineage>
        <taxon>Eukaryota</taxon>
        <taxon>Metazoa</taxon>
        <taxon>Ecdysozoa</taxon>
        <taxon>Arthropoda</taxon>
        <taxon>Hexapoda</taxon>
        <taxon>Insecta</taxon>
        <taxon>Pterygota</taxon>
        <taxon>Neoptera</taxon>
        <taxon>Endopterygota</taxon>
        <taxon>Diptera</taxon>
        <taxon>Nematocera</taxon>
        <taxon>Chironomoidea</taxon>
        <taxon>Chironomidae</taxon>
        <taxon>Chironominae</taxon>
        <taxon>Chironomus</taxon>
    </lineage>
</organism>
<reference evidence="4" key="1">
    <citation type="submission" date="2022-01" db="EMBL/GenBank/DDBJ databases">
        <authorList>
            <person name="King R."/>
        </authorList>
    </citation>
    <scope>NUCLEOTIDE SEQUENCE</scope>
</reference>
<sequence length="427" mass="49384">MFRSRIILNYVKNGNNLIVRNKSVVIRQIETIKLTKAQRMKKNNFETSYLFGSKQKNEKKAANKVHNETDEHGVNSEIYWTLEGAKSKKKKSKDYKNDKESNDVIEKPKRTKKSTTSKKTKAIAANKEEKPTETFAKFKLDLPKPVKVTIQDALNNIDTQINLDDKVIIQQVIPFDQNQLRNMINFPLIIEKNDLVLSSFDESTITNCGLNYIPSVSRILQATMSANQKQALLQWKNLKIAELGVEGFEELQKMYLNRGKKFHGCLQKYFNNEEMTEDDISMDIIEVWKSISHVIKDFEAPATLTEFNLDHPYLCYKGIVDCVAVSRKSNTLSVIEWKNSDRYKKTISNTYDAPLQLCAYLGALNATTFKNNPISNGVIVVAYNDGEDADIFQLSNTELKKYWKVWLNRLQDYWIRYRDNTLNLDEI</sequence>
<dbReference type="GO" id="GO:0006264">
    <property type="term" value="P:mitochondrial DNA replication"/>
    <property type="evidence" value="ECO:0007669"/>
    <property type="project" value="TreeGrafter"/>
</dbReference>
<protein>
    <recommendedName>
        <fullName evidence="1">Mitochondrial genome maintenance exonuclease 1</fullName>
        <ecNumber evidence="1">3.1.-.-</ecNumber>
    </recommendedName>
</protein>
<dbReference type="Proteomes" id="UP001153620">
    <property type="component" value="Chromosome 1"/>
</dbReference>
<evidence type="ECO:0000256" key="1">
    <source>
        <dbReference type="HAMAP-Rule" id="MF_03030"/>
    </source>
</evidence>
<keyword evidence="1" id="KW-0378">Hydrolase</keyword>
<dbReference type="GO" id="GO:0043504">
    <property type="term" value="P:mitochondrial DNA repair"/>
    <property type="evidence" value="ECO:0007669"/>
    <property type="project" value="UniProtKB-UniRule"/>
</dbReference>
<reference evidence="4" key="2">
    <citation type="submission" date="2022-10" db="EMBL/GenBank/DDBJ databases">
        <authorList>
            <consortium name="ENA_rothamsted_submissions"/>
            <consortium name="culmorum"/>
            <person name="King R."/>
        </authorList>
    </citation>
    <scope>NUCLEOTIDE SEQUENCE</scope>
</reference>
<comment type="function">
    <text evidence="1">Metal-dependent single-stranded DNA (ssDNA) exonuclease involved in mitochondrial genome maintenance.</text>
</comment>
<evidence type="ECO:0000256" key="2">
    <source>
        <dbReference type="SAM" id="MobiDB-lite"/>
    </source>
</evidence>
<keyword evidence="1" id="KW-0269">Exonuclease</keyword>
<dbReference type="EMBL" id="OU895877">
    <property type="protein sequence ID" value="CAG9800533.1"/>
    <property type="molecule type" value="Genomic_DNA"/>
</dbReference>
<feature type="domain" description="PD-(D/E)XK endonuclease-like" evidence="3">
    <location>
        <begin position="306"/>
        <end position="375"/>
    </location>
</feature>
<name>A0A9N9RQF1_9DIPT</name>
<dbReference type="AlphaFoldDB" id="A0A9N9RQF1"/>